<sequence>MTYYLGMDAGGSKTYAVIADETGRVVGTGRSGMGNHQIHHDRAAASIGGAVDEALREAGLTKADIAFAYFGLAGADREIDFRILRKLLEPIGFANWDLACDTIVAMRAGTTKPYGVVAICGTGVNCSGMNRQGEAYQCGGFTYMFGDFGGGGGLAVEAFRSVVRAWDGRGEQTVLTGLVLEQLGYETVGDMFHDFLDHNKSVPLELAKLLFTAAGQGDQVALDILKEQGEEIGLSIKAIVNKLGMAEEEFDVVLAGSVLMRGNGDYIEKYIVDAAKKAAPASTIRRLDAEPVVGSVLLAMERGGMTVSEEVSEKLKQLSM</sequence>
<dbReference type="InterPro" id="IPR043129">
    <property type="entry name" value="ATPase_NBD"/>
</dbReference>
<keyword evidence="5" id="KW-1185">Reference proteome</keyword>
<evidence type="ECO:0000259" key="1">
    <source>
        <dbReference type="Pfam" id="PF01869"/>
    </source>
</evidence>
<feature type="domain" description="ATPase BadF/BadG/BcrA/BcrD type" evidence="1">
    <location>
        <begin position="5"/>
        <end position="299"/>
    </location>
</feature>
<evidence type="ECO:0000313" key="3">
    <source>
        <dbReference type="EMBL" id="QAV21243.1"/>
    </source>
</evidence>
<reference evidence="3 4" key="1">
    <citation type="submission" date="2018-01" db="EMBL/GenBank/DDBJ databases">
        <title>The whole genome sequencing and assembly of Paenibacillus chitinolyticus KCCM 41400 strain.</title>
        <authorList>
            <person name="Kim J.-Y."/>
            <person name="Park M.-K."/>
            <person name="Lee Y.-J."/>
            <person name="Yi H."/>
            <person name="Bahn Y.-S."/>
            <person name="Kim J.F."/>
            <person name="Lee D.-W."/>
        </authorList>
    </citation>
    <scope>NUCLEOTIDE SEQUENCE [LARGE SCALE GENOMIC DNA]</scope>
    <source>
        <strain evidence="3 4">KCCM 41400</strain>
    </source>
</reference>
<gene>
    <name evidence="2" type="ORF">M5X16_05770</name>
    <name evidence="3" type="ORF">PC41400_27690</name>
</gene>
<dbReference type="RefSeq" id="WP_042234878.1">
    <property type="nucleotide sequence ID" value="NZ_CP026520.1"/>
</dbReference>
<name>A0A410X3P2_9BACL</name>
<dbReference type="Gene3D" id="3.30.420.40">
    <property type="match status" value="2"/>
</dbReference>
<dbReference type="PANTHER" id="PTHR43190">
    <property type="entry name" value="N-ACETYL-D-GLUCOSAMINE KINASE"/>
    <property type="match status" value="1"/>
</dbReference>
<dbReference type="GeneID" id="95378575"/>
<protein>
    <submittedName>
        <fullName evidence="3">ATPase</fullName>
    </submittedName>
</protein>
<proteinExistence type="predicted"/>
<dbReference type="Proteomes" id="UP000288943">
    <property type="component" value="Chromosome"/>
</dbReference>
<dbReference type="AlphaFoldDB" id="A0A410X3P2"/>
<accession>A0A410X3P2</accession>
<evidence type="ECO:0000313" key="4">
    <source>
        <dbReference type="Proteomes" id="UP000288943"/>
    </source>
</evidence>
<dbReference type="InterPro" id="IPR052519">
    <property type="entry name" value="Euk-type_GlcNAc_Kinase"/>
</dbReference>
<dbReference type="Proteomes" id="UP001527202">
    <property type="component" value="Unassembled WGS sequence"/>
</dbReference>
<reference evidence="2 5" key="2">
    <citation type="submission" date="2022-05" db="EMBL/GenBank/DDBJ databases">
        <title>Genome Sequencing of Bee-Associated Microbes.</title>
        <authorList>
            <person name="Dunlap C."/>
        </authorList>
    </citation>
    <scope>NUCLEOTIDE SEQUENCE [LARGE SCALE GENOMIC DNA]</scope>
    <source>
        <strain evidence="2 5">NRRL B-23120</strain>
    </source>
</reference>
<evidence type="ECO:0000313" key="5">
    <source>
        <dbReference type="Proteomes" id="UP001527202"/>
    </source>
</evidence>
<dbReference type="SUPFAM" id="SSF53067">
    <property type="entry name" value="Actin-like ATPase domain"/>
    <property type="match status" value="2"/>
</dbReference>
<organism evidence="3 4">
    <name type="scientific">Paenibacillus chitinolyticus</name>
    <dbReference type="NCBI Taxonomy" id="79263"/>
    <lineage>
        <taxon>Bacteria</taxon>
        <taxon>Bacillati</taxon>
        <taxon>Bacillota</taxon>
        <taxon>Bacilli</taxon>
        <taxon>Bacillales</taxon>
        <taxon>Paenibacillaceae</taxon>
        <taxon>Paenibacillus</taxon>
    </lineage>
</organism>
<dbReference type="KEGG" id="pchi:PC41400_27690"/>
<dbReference type="CDD" id="cd24007">
    <property type="entry name" value="ASKHA_NBD_eukNAGK-like"/>
    <property type="match status" value="1"/>
</dbReference>
<dbReference type="InterPro" id="IPR002731">
    <property type="entry name" value="ATPase_BadF"/>
</dbReference>
<dbReference type="EMBL" id="CP026520">
    <property type="protein sequence ID" value="QAV21243.1"/>
    <property type="molecule type" value="Genomic_DNA"/>
</dbReference>
<dbReference type="PANTHER" id="PTHR43190:SF3">
    <property type="entry name" value="N-ACETYL-D-GLUCOSAMINE KINASE"/>
    <property type="match status" value="1"/>
</dbReference>
<dbReference type="OrthoDB" id="9772633at2"/>
<evidence type="ECO:0000313" key="2">
    <source>
        <dbReference type="EMBL" id="MCY9595279.1"/>
    </source>
</evidence>
<dbReference type="Pfam" id="PF01869">
    <property type="entry name" value="BcrAD_BadFG"/>
    <property type="match status" value="1"/>
</dbReference>
<dbReference type="EMBL" id="JAMDMJ010000007">
    <property type="protein sequence ID" value="MCY9595279.1"/>
    <property type="molecule type" value="Genomic_DNA"/>
</dbReference>